<name>K3X0V2_GLOUD</name>
<dbReference type="SUPFAM" id="SSF47473">
    <property type="entry name" value="EF-hand"/>
    <property type="match status" value="2"/>
</dbReference>
<reference evidence="16" key="2">
    <citation type="submission" date="2010-04" db="EMBL/GenBank/DDBJ databases">
        <authorList>
            <person name="Buell R."/>
            <person name="Hamilton J."/>
            <person name="Hostetler J."/>
        </authorList>
    </citation>
    <scope>NUCLEOTIDE SEQUENCE [LARGE SCALE GENOMIC DNA]</scope>
    <source>
        <strain evidence="16">DAOM:BR144</strain>
    </source>
</reference>
<dbReference type="STRING" id="431595.K3X0V2"/>
<dbReference type="InterPro" id="IPR011992">
    <property type="entry name" value="EF-hand-dom_pair"/>
</dbReference>
<keyword evidence="4" id="KW-0109">Calcium transport</keyword>
<evidence type="ECO:0000313" key="16">
    <source>
        <dbReference type="Proteomes" id="UP000019132"/>
    </source>
</evidence>
<dbReference type="OMA" id="YPEYMFF"/>
<evidence type="ECO:0000256" key="13">
    <source>
        <dbReference type="ARBA" id="ARBA00038333"/>
    </source>
</evidence>
<evidence type="ECO:0000256" key="4">
    <source>
        <dbReference type="ARBA" id="ARBA00022568"/>
    </source>
</evidence>
<organism evidence="15 16">
    <name type="scientific">Globisporangium ultimum (strain ATCC 200006 / CBS 805.95 / DAOM BR144)</name>
    <name type="common">Pythium ultimum</name>
    <dbReference type="NCBI Taxonomy" id="431595"/>
    <lineage>
        <taxon>Eukaryota</taxon>
        <taxon>Sar</taxon>
        <taxon>Stramenopiles</taxon>
        <taxon>Oomycota</taxon>
        <taxon>Peronosporomycetes</taxon>
        <taxon>Pythiales</taxon>
        <taxon>Pythiaceae</taxon>
        <taxon>Globisporangium</taxon>
    </lineage>
</organism>
<evidence type="ECO:0000256" key="5">
    <source>
        <dbReference type="ARBA" id="ARBA00022723"/>
    </source>
</evidence>
<evidence type="ECO:0000313" key="15">
    <source>
        <dbReference type="EnsemblProtists" id="PYU1_T010851"/>
    </source>
</evidence>
<dbReference type="PANTHER" id="PTHR12294">
    <property type="entry name" value="EF HAND DOMAIN FAMILY A1,A2-RELATED"/>
    <property type="match status" value="1"/>
</dbReference>
<keyword evidence="7" id="KW-0999">Mitochondrion inner membrane</keyword>
<evidence type="ECO:0000256" key="7">
    <source>
        <dbReference type="ARBA" id="ARBA00022792"/>
    </source>
</evidence>
<evidence type="ECO:0000256" key="8">
    <source>
        <dbReference type="ARBA" id="ARBA00022837"/>
    </source>
</evidence>
<evidence type="ECO:0000256" key="3">
    <source>
        <dbReference type="ARBA" id="ARBA00022448"/>
    </source>
</evidence>
<keyword evidence="12" id="KW-0472">Membrane</keyword>
<evidence type="ECO:0000256" key="12">
    <source>
        <dbReference type="ARBA" id="ARBA00023136"/>
    </source>
</evidence>
<evidence type="ECO:0000259" key="14">
    <source>
        <dbReference type="PROSITE" id="PS50222"/>
    </source>
</evidence>
<evidence type="ECO:0000256" key="6">
    <source>
        <dbReference type="ARBA" id="ARBA00022737"/>
    </source>
</evidence>
<dbReference type="HOGENOM" id="CLU_027103_4_0_1"/>
<keyword evidence="10" id="KW-0406">Ion transport</keyword>
<dbReference type="GO" id="GO:0005758">
    <property type="term" value="C:mitochondrial intermembrane space"/>
    <property type="evidence" value="ECO:0007669"/>
    <property type="project" value="UniProtKB-SubCell"/>
</dbReference>
<protein>
    <recommendedName>
        <fullName evidence="14">EF-hand domain-containing protein</fullName>
    </recommendedName>
</protein>
<evidence type="ECO:0000256" key="11">
    <source>
        <dbReference type="ARBA" id="ARBA00023128"/>
    </source>
</evidence>
<dbReference type="eggNOG" id="KOG2643">
    <property type="taxonomic scope" value="Eukaryota"/>
</dbReference>
<dbReference type="InterPro" id="IPR018247">
    <property type="entry name" value="EF_Hand_1_Ca_BS"/>
</dbReference>
<sequence length="359" mass="41089">MTREDLARAITPYTYRSGAPLASKNIKFNPKANAGKPSKEIVDAYTNLVKELFLETVEVTAADVNALVAFREENQIDFETHVKVLRNLQITNAEFDQFVVIHGGPVRAKSFFDLVDADGDGLISYAEYMFFNTLLAIPEHQFELAFKMFDSDGNGRLDHREFKQIIDLMRLRTPAGRQDRSLKEEDAPIFKHLFGELATYAFYDLDGNKDLSPREFGMFLVSHVNQKEIGKWVKRVEMLRDMKGHISEQEFMNFTELLEHLDELEVAIDLIMQEHGLNKEQFQRATKAALRGRQNEELVTPLQIDVLFALFDLDGDGHLSPKEFIEVMQKRKDGGFNEPRDTGAFQLINRVKACMETSA</sequence>
<dbReference type="InterPro" id="IPR039800">
    <property type="entry name" value="MICU1/2/3"/>
</dbReference>
<dbReference type="Pfam" id="PF13405">
    <property type="entry name" value="EF-hand_6"/>
    <property type="match status" value="1"/>
</dbReference>
<evidence type="ECO:0000256" key="2">
    <source>
        <dbReference type="ARBA" id="ARBA00004569"/>
    </source>
</evidence>
<dbReference type="EnsemblProtists" id="PYU1_T010851">
    <property type="protein sequence ID" value="PYU1_T010851"/>
    <property type="gene ID" value="PYU1_G010828"/>
</dbReference>
<keyword evidence="5" id="KW-0479">Metal-binding</keyword>
<dbReference type="VEuPathDB" id="FungiDB:PYU1_G010828"/>
<comment type="similarity">
    <text evidence="13">Belongs to the MICU1 family. MICU1 subfamily.</text>
</comment>
<dbReference type="GO" id="GO:0005509">
    <property type="term" value="F:calcium ion binding"/>
    <property type="evidence" value="ECO:0007669"/>
    <property type="project" value="InterPro"/>
</dbReference>
<evidence type="ECO:0000256" key="10">
    <source>
        <dbReference type="ARBA" id="ARBA00023065"/>
    </source>
</evidence>
<accession>K3X0V2</accession>
<feature type="domain" description="EF-hand" evidence="14">
    <location>
        <begin position="137"/>
        <end position="172"/>
    </location>
</feature>
<dbReference type="InterPro" id="IPR002048">
    <property type="entry name" value="EF_hand_dom"/>
</dbReference>
<dbReference type="SMART" id="SM00054">
    <property type="entry name" value="EFh"/>
    <property type="match status" value="3"/>
</dbReference>
<dbReference type="Pfam" id="PF13833">
    <property type="entry name" value="EF-hand_8"/>
    <property type="match status" value="1"/>
</dbReference>
<dbReference type="Gene3D" id="1.10.238.10">
    <property type="entry name" value="EF-hand"/>
    <property type="match status" value="2"/>
</dbReference>
<dbReference type="PROSITE" id="PS00018">
    <property type="entry name" value="EF_HAND_1"/>
    <property type="match status" value="3"/>
</dbReference>
<dbReference type="GO" id="GO:0051560">
    <property type="term" value="P:mitochondrial calcium ion homeostasis"/>
    <property type="evidence" value="ECO:0007669"/>
    <property type="project" value="TreeGrafter"/>
</dbReference>
<keyword evidence="9" id="KW-0809">Transit peptide</keyword>
<keyword evidence="8" id="KW-0106">Calcium</keyword>
<dbReference type="Proteomes" id="UP000019132">
    <property type="component" value="Unassembled WGS sequence"/>
</dbReference>
<keyword evidence="6" id="KW-0677">Repeat</keyword>
<reference evidence="16" key="1">
    <citation type="journal article" date="2010" name="Genome Biol.">
        <title>Genome sequence of the necrotrophic plant pathogen Pythium ultimum reveals original pathogenicity mechanisms and effector repertoire.</title>
        <authorList>
            <person name="Levesque C.A."/>
            <person name="Brouwer H."/>
            <person name="Cano L."/>
            <person name="Hamilton J.P."/>
            <person name="Holt C."/>
            <person name="Huitema E."/>
            <person name="Raffaele S."/>
            <person name="Robideau G.P."/>
            <person name="Thines M."/>
            <person name="Win J."/>
            <person name="Zerillo M.M."/>
            <person name="Beakes G.W."/>
            <person name="Boore J.L."/>
            <person name="Busam D."/>
            <person name="Dumas B."/>
            <person name="Ferriera S."/>
            <person name="Fuerstenberg S.I."/>
            <person name="Gachon C.M."/>
            <person name="Gaulin E."/>
            <person name="Govers F."/>
            <person name="Grenville-Briggs L."/>
            <person name="Horner N."/>
            <person name="Hostetler J."/>
            <person name="Jiang R.H."/>
            <person name="Johnson J."/>
            <person name="Krajaejun T."/>
            <person name="Lin H."/>
            <person name="Meijer H.J."/>
            <person name="Moore B."/>
            <person name="Morris P."/>
            <person name="Phuntmart V."/>
            <person name="Puiu D."/>
            <person name="Shetty J."/>
            <person name="Stajich J.E."/>
            <person name="Tripathy S."/>
            <person name="Wawra S."/>
            <person name="van West P."/>
            <person name="Whitty B.R."/>
            <person name="Coutinho P.M."/>
            <person name="Henrissat B."/>
            <person name="Martin F."/>
            <person name="Thomas P.D."/>
            <person name="Tyler B.M."/>
            <person name="De Vries R.P."/>
            <person name="Kamoun S."/>
            <person name="Yandell M."/>
            <person name="Tisserat N."/>
            <person name="Buell C.R."/>
        </authorList>
    </citation>
    <scope>NUCLEOTIDE SEQUENCE</scope>
    <source>
        <strain evidence="16">DAOM:BR144</strain>
    </source>
</reference>
<dbReference type="PANTHER" id="PTHR12294:SF1">
    <property type="entry name" value="CALCIUM UPTAKE PROTEIN 1, MITOCHONDRIAL"/>
    <property type="match status" value="1"/>
</dbReference>
<dbReference type="GO" id="GO:0036444">
    <property type="term" value="P:calcium import into the mitochondrion"/>
    <property type="evidence" value="ECO:0007669"/>
    <property type="project" value="TreeGrafter"/>
</dbReference>
<reference evidence="15" key="3">
    <citation type="submission" date="2015-02" db="UniProtKB">
        <authorList>
            <consortium name="EnsemblProtists"/>
        </authorList>
    </citation>
    <scope>IDENTIFICATION</scope>
    <source>
        <strain evidence="15">DAOM BR144</strain>
    </source>
</reference>
<dbReference type="PROSITE" id="PS50222">
    <property type="entry name" value="EF_HAND_2"/>
    <property type="match status" value="2"/>
</dbReference>
<feature type="domain" description="EF-hand" evidence="14">
    <location>
        <begin position="299"/>
        <end position="334"/>
    </location>
</feature>
<evidence type="ECO:0000256" key="9">
    <source>
        <dbReference type="ARBA" id="ARBA00022946"/>
    </source>
</evidence>
<dbReference type="CDD" id="cd00051">
    <property type="entry name" value="EFh"/>
    <property type="match status" value="1"/>
</dbReference>
<proteinExistence type="inferred from homology"/>
<keyword evidence="11" id="KW-0496">Mitochondrion</keyword>
<dbReference type="InParanoid" id="K3X0V2"/>
<dbReference type="GO" id="GO:1990246">
    <property type="term" value="C:uniplex complex"/>
    <property type="evidence" value="ECO:0007669"/>
    <property type="project" value="TreeGrafter"/>
</dbReference>
<dbReference type="AlphaFoldDB" id="K3X0V2"/>
<dbReference type="EMBL" id="GL376590">
    <property type="status" value="NOT_ANNOTATED_CDS"/>
    <property type="molecule type" value="Genomic_DNA"/>
</dbReference>
<keyword evidence="16" id="KW-1185">Reference proteome</keyword>
<dbReference type="Pfam" id="PF13202">
    <property type="entry name" value="EF-hand_5"/>
    <property type="match status" value="1"/>
</dbReference>
<keyword evidence="3" id="KW-0813">Transport</keyword>
<evidence type="ECO:0000256" key="1">
    <source>
        <dbReference type="ARBA" id="ARBA00004273"/>
    </source>
</evidence>
<comment type="subcellular location">
    <subcellularLocation>
        <location evidence="1">Mitochondrion inner membrane</location>
    </subcellularLocation>
    <subcellularLocation>
        <location evidence="2">Mitochondrion intermembrane space</location>
    </subcellularLocation>
</comment>